<dbReference type="Proteomes" id="UP001172083">
    <property type="component" value="Unassembled WGS sequence"/>
</dbReference>
<protein>
    <submittedName>
        <fullName evidence="2">HlyD family efflux transporter periplasmic adaptor subunit</fullName>
    </submittedName>
</protein>
<organism evidence="2 3">
    <name type="scientific">Agaribacillus aureus</name>
    <dbReference type="NCBI Taxonomy" id="3051825"/>
    <lineage>
        <taxon>Bacteria</taxon>
        <taxon>Pseudomonadati</taxon>
        <taxon>Bacteroidota</taxon>
        <taxon>Cytophagia</taxon>
        <taxon>Cytophagales</taxon>
        <taxon>Splendidivirgaceae</taxon>
        <taxon>Agaribacillus</taxon>
    </lineage>
</organism>
<dbReference type="Gene3D" id="1.10.287.470">
    <property type="entry name" value="Helix hairpin bin"/>
    <property type="match status" value="1"/>
</dbReference>
<gene>
    <name evidence="2" type="ORF">QQ020_04655</name>
</gene>
<feature type="domain" description="Multidrug resistance protein MdtA-like C-terminal permuted SH3" evidence="1">
    <location>
        <begin position="356"/>
        <end position="406"/>
    </location>
</feature>
<evidence type="ECO:0000313" key="3">
    <source>
        <dbReference type="Proteomes" id="UP001172083"/>
    </source>
</evidence>
<sequence length="418" mass="47373">MDRKIKKKMWTPKRILTIGGATALFSVILYTLLFADNRSKLNVDSNKITISTITEGDFQEWIPETGTVQPIKTYFLDAIEGGIIQALNIETGSMVKKGDALITLSNSNLQLDVLQREAQLYEQIDRLRNSRLLLDQNTQDLETRLAEIDYQIKLLQPQKKRQEYLLEEKAISQQEYEDVIENYNYNLKRRALTYKAYRRDSVLKNIQLRQLNDSEARMWKSLEAVGSILDNLVVKAPKDGLFASPQLEIGQSIAPRERLGQIDIIDDFKLRIEIDEIYLPRISVGQIATYTNPGGKVYKLEVTKVYPTIANGNFEVDMEFESGAPAGVKRGQSLRIRIELGNPGQALLLSTGGFFQSTGGNWVYLLDESGQKAVKQPIRVGRKNSENYEVLEGLKPGDRVITSSYDNFGDNEVLILKN</sequence>
<dbReference type="Gene3D" id="2.40.420.20">
    <property type="match status" value="1"/>
</dbReference>
<dbReference type="Pfam" id="PF25967">
    <property type="entry name" value="RND-MFP_C"/>
    <property type="match status" value="1"/>
</dbReference>
<reference evidence="2" key="1">
    <citation type="submission" date="2023-06" db="EMBL/GenBank/DDBJ databases">
        <title>Genomic of Agaribacillus aureum.</title>
        <authorList>
            <person name="Wang G."/>
        </authorList>
    </citation>
    <scope>NUCLEOTIDE SEQUENCE</scope>
    <source>
        <strain evidence="2">BMA12</strain>
    </source>
</reference>
<comment type="caution">
    <text evidence="2">The sequence shown here is derived from an EMBL/GenBank/DDBJ whole genome shotgun (WGS) entry which is preliminary data.</text>
</comment>
<dbReference type="SUPFAM" id="SSF111369">
    <property type="entry name" value="HlyD-like secretion proteins"/>
    <property type="match status" value="1"/>
</dbReference>
<dbReference type="RefSeq" id="WP_346756659.1">
    <property type="nucleotide sequence ID" value="NZ_JAUJEB010000001.1"/>
</dbReference>
<name>A0ABT8L0P7_9BACT</name>
<dbReference type="EMBL" id="JAUJEB010000001">
    <property type="protein sequence ID" value="MDN5211324.1"/>
    <property type="molecule type" value="Genomic_DNA"/>
</dbReference>
<proteinExistence type="predicted"/>
<dbReference type="PANTHER" id="PTHR30469">
    <property type="entry name" value="MULTIDRUG RESISTANCE PROTEIN MDTA"/>
    <property type="match status" value="1"/>
</dbReference>
<evidence type="ECO:0000313" key="2">
    <source>
        <dbReference type="EMBL" id="MDN5211324.1"/>
    </source>
</evidence>
<evidence type="ECO:0000259" key="1">
    <source>
        <dbReference type="Pfam" id="PF25967"/>
    </source>
</evidence>
<accession>A0ABT8L0P7</accession>
<dbReference type="Gene3D" id="2.40.50.100">
    <property type="match status" value="1"/>
</dbReference>
<keyword evidence="3" id="KW-1185">Reference proteome</keyword>
<dbReference type="InterPro" id="IPR058627">
    <property type="entry name" value="MdtA-like_C"/>
</dbReference>
<dbReference type="PANTHER" id="PTHR30469:SF33">
    <property type="entry name" value="SLR1207 PROTEIN"/>
    <property type="match status" value="1"/>
</dbReference>
<dbReference type="Gene3D" id="2.40.30.170">
    <property type="match status" value="1"/>
</dbReference>